<geneLocation type="plasmid" evidence="1 2">
    <name>plas1</name>
</geneLocation>
<keyword evidence="1" id="KW-0614">Plasmid</keyword>
<proteinExistence type="predicted"/>
<evidence type="ECO:0000313" key="2">
    <source>
        <dbReference type="Proteomes" id="UP000502345"/>
    </source>
</evidence>
<accession>A0A6G9D4L9</accession>
<gene>
    <name evidence="1" type="ORF">G9444_6538</name>
</gene>
<sequence>MGSVGDVISIVKTVVELISTLGTGSADQSVEKPAV</sequence>
<dbReference type="AlphaFoldDB" id="A0A6G9D4L9"/>
<dbReference type="EMBL" id="CP050125">
    <property type="protein sequence ID" value="QIP43781.1"/>
    <property type="molecule type" value="Genomic_DNA"/>
</dbReference>
<name>A0A6G9D4L9_RHOER</name>
<dbReference type="Proteomes" id="UP000502345">
    <property type="component" value="Plasmid plas1"/>
</dbReference>
<organism evidence="1 2">
    <name type="scientific">Rhodococcus erythropolis</name>
    <name type="common">Arthrobacter picolinophilus</name>
    <dbReference type="NCBI Taxonomy" id="1833"/>
    <lineage>
        <taxon>Bacteria</taxon>
        <taxon>Bacillati</taxon>
        <taxon>Actinomycetota</taxon>
        <taxon>Actinomycetes</taxon>
        <taxon>Mycobacteriales</taxon>
        <taxon>Nocardiaceae</taxon>
        <taxon>Rhodococcus</taxon>
        <taxon>Rhodococcus erythropolis group</taxon>
    </lineage>
</organism>
<evidence type="ECO:0000313" key="1">
    <source>
        <dbReference type="EMBL" id="QIP43781.1"/>
    </source>
</evidence>
<reference evidence="1 2" key="1">
    <citation type="submission" date="2020-03" db="EMBL/GenBank/DDBJ databases">
        <title>Screen low temperature-resistant strains for efficient degradation of petroleum hydrocarbons under the low temperature.</title>
        <authorList>
            <person name="Wang Y."/>
            <person name="Chen J."/>
        </authorList>
    </citation>
    <scope>NUCLEOTIDE SEQUENCE [LARGE SCALE GENOMIC DNA]</scope>
    <source>
        <strain evidence="1 2">KB1</strain>
        <plasmid evidence="1 2">plas1</plasmid>
    </source>
</reference>
<protein>
    <submittedName>
        <fullName evidence="1">Uncharacterized protein</fullName>
    </submittedName>
</protein>